<sequence length="106" mass="11600">MQYSLNTKITRCQKDTTEQRKGHQDAGGGILILLQLKLGCANNRKLGHKLGKKFWQISRLPCGTGKRNQSLGRPKEARLPCGDSGGDVVLFFSVLVAETPGTRCCV</sequence>
<comment type="caution">
    <text evidence="1">The sequence shown here is derived from an EMBL/GenBank/DDBJ whole genome shotgun (WGS) entry which is preliminary data.</text>
</comment>
<accession>A0A5N5NK20</accession>
<gene>
    <name evidence="1" type="ORF">PHYPO_G00237610</name>
</gene>
<dbReference type="AlphaFoldDB" id="A0A5N5NK20"/>
<reference evidence="1 2" key="1">
    <citation type="submission" date="2019-06" db="EMBL/GenBank/DDBJ databases">
        <title>A chromosome-scale genome assembly of the striped catfish, Pangasianodon hypophthalmus.</title>
        <authorList>
            <person name="Wen M."/>
            <person name="Zahm M."/>
            <person name="Roques C."/>
            <person name="Cabau C."/>
            <person name="Klopp C."/>
            <person name="Donnadieu C."/>
            <person name="Jouanno E."/>
            <person name="Avarre J.-C."/>
            <person name="Campet M."/>
            <person name="Ha T.T.T."/>
            <person name="Dugue R."/>
            <person name="Lampietro C."/>
            <person name="Louis A."/>
            <person name="Herpin A."/>
            <person name="Echchiki A."/>
            <person name="Berthelot C."/>
            <person name="Parey E."/>
            <person name="Roest-Crollius H."/>
            <person name="Braasch I."/>
            <person name="Postlethwait J."/>
            <person name="Bobe J."/>
            <person name="Montfort J."/>
            <person name="Bouchez O."/>
            <person name="Begum T."/>
            <person name="Schartl M."/>
            <person name="Guiguen Y."/>
        </authorList>
    </citation>
    <scope>NUCLEOTIDE SEQUENCE [LARGE SCALE GENOMIC DNA]</scope>
    <source>
        <strain evidence="1 2">Indonesia</strain>
        <tissue evidence="1">Blood</tissue>
    </source>
</reference>
<dbReference type="EMBL" id="VFJC01000009">
    <property type="protein sequence ID" value="KAB5567854.1"/>
    <property type="molecule type" value="Genomic_DNA"/>
</dbReference>
<dbReference type="Proteomes" id="UP000327468">
    <property type="component" value="Chromosome 8"/>
</dbReference>
<protein>
    <submittedName>
        <fullName evidence="1">Uncharacterized protein</fullName>
    </submittedName>
</protein>
<evidence type="ECO:0000313" key="2">
    <source>
        <dbReference type="Proteomes" id="UP000327468"/>
    </source>
</evidence>
<organism evidence="1 2">
    <name type="scientific">Pangasianodon hypophthalmus</name>
    <name type="common">Striped catfish</name>
    <name type="synonym">Helicophagus hypophthalmus</name>
    <dbReference type="NCBI Taxonomy" id="310915"/>
    <lineage>
        <taxon>Eukaryota</taxon>
        <taxon>Metazoa</taxon>
        <taxon>Chordata</taxon>
        <taxon>Craniata</taxon>
        <taxon>Vertebrata</taxon>
        <taxon>Euteleostomi</taxon>
        <taxon>Actinopterygii</taxon>
        <taxon>Neopterygii</taxon>
        <taxon>Teleostei</taxon>
        <taxon>Ostariophysi</taxon>
        <taxon>Siluriformes</taxon>
        <taxon>Pangasiidae</taxon>
        <taxon>Pangasianodon</taxon>
    </lineage>
</organism>
<evidence type="ECO:0000313" key="1">
    <source>
        <dbReference type="EMBL" id="KAB5567854.1"/>
    </source>
</evidence>
<keyword evidence="2" id="KW-1185">Reference proteome</keyword>
<proteinExistence type="predicted"/>
<name>A0A5N5NK20_PANHP</name>